<name>A0A1X1C2K6_9GAMM</name>
<dbReference type="EMBL" id="MLFN01000001">
    <property type="protein sequence ID" value="ORM55900.1"/>
    <property type="molecule type" value="Genomic_DNA"/>
</dbReference>
<comment type="caution">
    <text evidence="2">The sequence shown here is derived from an EMBL/GenBank/DDBJ whole genome shotgun (WGS) entry which is preliminary data.</text>
</comment>
<dbReference type="PANTHER" id="PTHR43798:SF33">
    <property type="entry name" value="HYDROLASE, PUTATIVE (AFU_ORTHOLOGUE AFUA_2G14860)-RELATED"/>
    <property type="match status" value="1"/>
</dbReference>
<dbReference type="Gene3D" id="3.40.50.1820">
    <property type="entry name" value="alpha/beta hydrolase"/>
    <property type="match status" value="1"/>
</dbReference>
<dbReference type="OrthoDB" id="9780765at2"/>
<protein>
    <submittedName>
        <fullName evidence="2">Hydrolase</fullName>
    </submittedName>
</protein>
<sequence>MQYPQLYQHHFASVDDFRFHYLSAGCENANVVVLLAGFPQSSYAWREVIPGLANHFHIIAPDLPGQGDSDFPADGYDTDSIAQRVMALLQQLGITRFHLVGHDIGAWVAWSLASQFPHHVSQLALLDGGIPGITLPESLPLADDNAWKTWHFAFHCVSDLPEALIAGREGIYLDWFFNRKAANPRQIDAAARAEYLRLYQQPGALRAALAYYRAVDQSARQNRQRAQAGKLALPLLAVSADQGSIPDMATPLRAVAEQVSGAIIGECGHFIPDEQPEKLAEILTDFFQSSGQSSAVLAS</sequence>
<dbReference type="STRING" id="472705.GCA_001743465_02463"/>
<reference evidence="2 3" key="1">
    <citation type="journal article" date="2017" name="Antonie Van Leeuwenhoek">
        <title>Phylogenomic resolution of the bacterial genus Pantoea and its relationship with Erwinia and Tatumella.</title>
        <authorList>
            <person name="Palmer M."/>
            <person name="Steenkamp E.T."/>
            <person name="Coetzee M.P."/>
            <person name="Chan W.Y."/>
            <person name="van Zyl E."/>
            <person name="De Maayer P."/>
            <person name="Coutinho T.A."/>
            <person name="Blom J."/>
            <person name="Smits T.H."/>
            <person name="Duffy B."/>
            <person name="Venter S.N."/>
        </authorList>
    </citation>
    <scope>NUCLEOTIDE SEQUENCE [LARGE SCALE GENOMIC DNA]</scope>
    <source>
        <strain evidence="2 3">LMG 24534</strain>
    </source>
</reference>
<gene>
    <name evidence="2" type="ORF">HA41_00240</name>
</gene>
<dbReference type="GO" id="GO:0016020">
    <property type="term" value="C:membrane"/>
    <property type="evidence" value="ECO:0007669"/>
    <property type="project" value="TreeGrafter"/>
</dbReference>
<dbReference type="InterPro" id="IPR029058">
    <property type="entry name" value="AB_hydrolase_fold"/>
</dbReference>
<evidence type="ECO:0000313" key="2">
    <source>
        <dbReference type="EMBL" id="ORM55900.1"/>
    </source>
</evidence>
<dbReference type="PRINTS" id="PR00111">
    <property type="entry name" value="ABHYDROLASE"/>
</dbReference>
<dbReference type="PANTHER" id="PTHR43798">
    <property type="entry name" value="MONOACYLGLYCEROL LIPASE"/>
    <property type="match status" value="1"/>
</dbReference>
<feature type="domain" description="AB hydrolase-1" evidence="1">
    <location>
        <begin position="30"/>
        <end position="274"/>
    </location>
</feature>
<keyword evidence="3" id="KW-1185">Reference proteome</keyword>
<dbReference type="AlphaFoldDB" id="A0A1X1C2K6"/>
<dbReference type="InterPro" id="IPR000073">
    <property type="entry name" value="AB_hydrolase_1"/>
</dbReference>
<dbReference type="SUPFAM" id="SSF53474">
    <property type="entry name" value="alpha/beta-Hydrolases"/>
    <property type="match status" value="1"/>
</dbReference>
<dbReference type="GO" id="GO:0046464">
    <property type="term" value="P:acylglycerol catabolic process"/>
    <property type="evidence" value="ECO:0007669"/>
    <property type="project" value="TreeGrafter"/>
</dbReference>
<dbReference type="GO" id="GO:0047372">
    <property type="term" value="F:monoacylglycerol lipase activity"/>
    <property type="evidence" value="ECO:0007669"/>
    <property type="project" value="TreeGrafter"/>
</dbReference>
<dbReference type="PRINTS" id="PR00412">
    <property type="entry name" value="EPOXHYDRLASE"/>
</dbReference>
<organism evidence="2 3">
    <name type="scientific">Pantoea conspicua</name>
    <dbReference type="NCBI Taxonomy" id="472705"/>
    <lineage>
        <taxon>Bacteria</taxon>
        <taxon>Pseudomonadati</taxon>
        <taxon>Pseudomonadota</taxon>
        <taxon>Gammaproteobacteria</taxon>
        <taxon>Enterobacterales</taxon>
        <taxon>Erwiniaceae</taxon>
        <taxon>Pantoea</taxon>
    </lineage>
</organism>
<evidence type="ECO:0000259" key="1">
    <source>
        <dbReference type="Pfam" id="PF00561"/>
    </source>
</evidence>
<accession>A0A1X1C2K6</accession>
<dbReference type="InterPro" id="IPR050266">
    <property type="entry name" value="AB_hydrolase_sf"/>
</dbReference>
<dbReference type="InterPro" id="IPR000639">
    <property type="entry name" value="Epox_hydrolase-like"/>
</dbReference>
<evidence type="ECO:0000313" key="3">
    <source>
        <dbReference type="Proteomes" id="UP000193933"/>
    </source>
</evidence>
<keyword evidence="2" id="KW-0378">Hydrolase</keyword>
<dbReference type="Pfam" id="PF00561">
    <property type="entry name" value="Abhydrolase_1"/>
    <property type="match status" value="1"/>
</dbReference>
<dbReference type="RefSeq" id="WP_094119054.1">
    <property type="nucleotide sequence ID" value="NZ_MLFN01000001.1"/>
</dbReference>
<dbReference type="Proteomes" id="UP000193933">
    <property type="component" value="Unassembled WGS sequence"/>
</dbReference>
<proteinExistence type="predicted"/>